<keyword evidence="5" id="KW-0677">Repeat</keyword>
<evidence type="ECO:0000256" key="10">
    <source>
        <dbReference type="PIRSR" id="PIRSR622684-1"/>
    </source>
</evidence>
<evidence type="ECO:0000256" key="4">
    <source>
        <dbReference type="ARBA" id="ARBA00022723"/>
    </source>
</evidence>
<organism evidence="15 18">
    <name type="scientific">Didymodactylos carnosus</name>
    <dbReference type="NCBI Taxonomy" id="1234261"/>
    <lineage>
        <taxon>Eukaryota</taxon>
        <taxon>Metazoa</taxon>
        <taxon>Spiralia</taxon>
        <taxon>Gnathifera</taxon>
        <taxon>Rotifera</taxon>
        <taxon>Eurotatoria</taxon>
        <taxon>Bdelloidea</taxon>
        <taxon>Philodinida</taxon>
        <taxon>Philodinidae</taxon>
        <taxon>Didymodactylos</taxon>
    </lineage>
</organism>
<evidence type="ECO:0000313" key="16">
    <source>
        <dbReference type="EMBL" id="CAF3779379.1"/>
    </source>
</evidence>
<dbReference type="Gene3D" id="3.90.70.10">
    <property type="entry name" value="Cysteine proteinases"/>
    <property type="match status" value="1"/>
</dbReference>
<dbReference type="GO" id="GO:0005737">
    <property type="term" value="C:cytoplasm"/>
    <property type="evidence" value="ECO:0007669"/>
    <property type="project" value="TreeGrafter"/>
</dbReference>
<dbReference type="Proteomes" id="UP000677228">
    <property type="component" value="Unassembled WGS sequence"/>
</dbReference>
<feature type="active site" evidence="10 11">
    <location>
        <position position="356"/>
    </location>
</feature>
<keyword evidence="6" id="KW-0863">Zinc-finger</keyword>
<evidence type="ECO:0000256" key="12">
    <source>
        <dbReference type="SAM" id="Phobius"/>
    </source>
</evidence>
<sequence length="669" mass="76110">MENSKFKCNTRENRSKRKINHLHKKSTITDCLSPSKLTDDETSKSTIITISSINKPNEVCLVEGIRSLLSREVYNIHEHVAQTSQSVGNIPHGTELKFSDQEFPPTPESIARGDEGTTFLGMTIVLLYCNIVMFFISYDRLRPERIRWSVEDKTHPLAVFNQPHPKDIIQGRLGNCWLIAALSLIAEVPQILYKVMITKQYNSQGMYRVRLCNQGIWQVVTIDDWLPVSQSNSLVFSRSRKKQLYAPLIEKALAKMHGSYMTLKSGRCDEGLQTLTGEPCEVLFLRSSDPEKKPDLNQIWATILESRTKGYLMTCPCSNKRFSEHIFNRMGLESDHAYSILDARQVNSQRLVRLRNPWGEKEWKGPWNDNWTRWPKTLKQKLITSSSNDGVFWMPWEQMPSFFSSVTICKVNANWHEARKRGQFSDFSSTVTSVYGLDVPYGAELEIEVFNAGDGNYYNRLKDPDVDLFLILLNSKGYCKGYKHDVDYYITLSAQVPPGRYIIIAGSMSVVNYLVYPAFNLVVHGSQPFIVHDQPSTYEIIADAFQAVALKTNNRQDMGGGVSILTFDDNGNFGLVCENKSTRTVRLSSNFQGSKNVLSSRHAFQMTDTIPPRTQQVIAIFTRKMFSNDVQIAYQASGELLDPEQYSRPRNSPSIPAQALGLHVLRPVY</sequence>
<dbReference type="PROSITE" id="PS50203">
    <property type="entry name" value="CALPAIN_CAT"/>
    <property type="match status" value="1"/>
</dbReference>
<dbReference type="EMBL" id="CAJOBA010006668">
    <property type="protein sequence ID" value="CAF3779379.1"/>
    <property type="molecule type" value="Genomic_DNA"/>
</dbReference>
<dbReference type="InterPro" id="IPR000169">
    <property type="entry name" value="Pept_cys_AS"/>
</dbReference>
<keyword evidence="12" id="KW-1133">Transmembrane helix</keyword>
<evidence type="ECO:0000313" key="14">
    <source>
        <dbReference type="EMBL" id="CAF1010565.1"/>
    </source>
</evidence>
<dbReference type="AlphaFoldDB" id="A0A814WFQ1"/>
<keyword evidence="8 11" id="KW-0788">Thiol protease</keyword>
<keyword evidence="7 11" id="KW-0378">Hydrolase</keyword>
<keyword evidence="12" id="KW-0812">Transmembrane</keyword>
<evidence type="ECO:0000256" key="7">
    <source>
        <dbReference type="ARBA" id="ARBA00022801"/>
    </source>
</evidence>
<evidence type="ECO:0000256" key="8">
    <source>
        <dbReference type="ARBA" id="ARBA00022807"/>
    </source>
</evidence>
<dbReference type="Proteomes" id="UP000663829">
    <property type="component" value="Unassembled WGS sequence"/>
</dbReference>
<dbReference type="PANTHER" id="PTHR10183:SF382">
    <property type="entry name" value="CALPAIN-15"/>
    <property type="match status" value="1"/>
</dbReference>
<dbReference type="PRINTS" id="PR00704">
    <property type="entry name" value="CALPAIN"/>
</dbReference>
<dbReference type="EMBL" id="CAJNOK010006659">
    <property type="protein sequence ID" value="CAF1010565.1"/>
    <property type="molecule type" value="Genomic_DNA"/>
</dbReference>
<evidence type="ECO:0000256" key="2">
    <source>
        <dbReference type="ARBA" id="ARBA00022553"/>
    </source>
</evidence>
<dbReference type="EMBL" id="CAJOBC010008719">
    <property type="protein sequence ID" value="CAF3969061.1"/>
    <property type="molecule type" value="Genomic_DNA"/>
</dbReference>
<comment type="caution">
    <text evidence="15">The sequence shown here is derived from an EMBL/GenBank/DDBJ whole genome shotgun (WGS) entry which is preliminary data.</text>
</comment>
<dbReference type="GO" id="GO:0004198">
    <property type="term" value="F:calcium-dependent cysteine-type endopeptidase activity"/>
    <property type="evidence" value="ECO:0007669"/>
    <property type="project" value="InterPro"/>
</dbReference>
<dbReference type="PROSITE" id="PS00139">
    <property type="entry name" value="THIOL_PROTEASE_CYS"/>
    <property type="match status" value="1"/>
</dbReference>
<dbReference type="EMBL" id="CAJNOQ010008717">
    <property type="protein sequence ID" value="CAF1204696.1"/>
    <property type="molecule type" value="Genomic_DNA"/>
</dbReference>
<dbReference type="FunFam" id="3.90.70.10:FF:000010">
    <property type="entry name" value="Calpain 15"/>
    <property type="match status" value="1"/>
</dbReference>
<dbReference type="PANTHER" id="PTHR10183">
    <property type="entry name" value="CALPAIN"/>
    <property type="match status" value="1"/>
</dbReference>
<dbReference type="InterPro" id="IPR022684">
    <property type="entry name" value="Calpain_cysteine_protease"/>
</dbReference>
<evidence type="ECO:0000259" key="13">
    <source>
        <dbReference type="PROSITE" id="PS50203"/>
    </source>
</evidence>
<keyword evidence="2" id="KW-0597">Phosphoprotein</keyword>
<dbReference type="CDD" id="cd00044">
    <property type="entry name" value="CysPc"/>
    <property type="match status" value="1"/>
</dbReference>
<evidence type="ECO:0000256" key="9">
    <source>
        <dbReference type="ARBA" id="ARBA00022833"/>
    </source>
</evidence>
<dbReference type="SUPFAM" id="SSF54001">
    <property type="entry name" value="Cysteine proteinases"/>
    <property type="match status" value="1"/>
</dbReference>
<dbReference type="Proteomes" id="UP000682733">
    <property type="component" value="Unassembled WGS sequence"/>
</dbReference>
<dbReference type="InterPro" id="IPR038765">
    <property type="entry name" value="Papain-like_cys_pep_sf"/>
</dbReference>
<feature type="domain" description="Calpain catalytic" evidence="13">
    <location>
        <begin position="97"/>
        <end position="412"/>
    </location>
</feature>
<name>A0A814WFQ1_9BILA</name>
<keyword evidence="4" id="KW-0479">Metal-binding</keyword>
<reference evidence="15" key="1">
    <citation type="submission" date="2021-02" db="EMBL/GenBank/DDBJ databases">
        <authorList>
            <person name="Nowell W R."/>
        </authorList>
    </citation>
    <scope>NUCLEOTIDE SEQUENCE</scope>
</reference>
<proteinExistence type="inferred from homology"/>
<dbReference type="GO" id="GO:0008270">
    <property type="term" value="F:zinc ion binding"/>
    <property type="evidence" value="ECO:0007669"/>
    <property type="project" value="UniProtKB-KW"/>
</dbReference>
<accession>A0A814WFQ1</accession>
<evidence type="ECO:0000313" key="15">
    <source>
        <dbReference type="EMBL" id="CAF1204696.1"/>
    </source>
</evidence>
<gene>
    <name evidence="15" type="ORF">GPM918_LOCUS23903</name>
    <name evidence="14" type="ORF">OVA965_LOCUS15018</name>
    <name evidence="17" type="ORF">SRO942_LOCUS23903</name>
    <name evidence="16" type="ORF">TMI583_LOCUS15024</name>
</gene>
<dbReference type="Pfam" id="PF00648">
    <property type="entry name" value="Peptidase_C2"/>
    <property type="match status" value="1"/>
</dbReference>
<evidence type="ECO:0000313" key="17">
    <source>
        <dbReference type="EMBL" id="CAF3969061.1"/>
    </source>
</evidence>
<protein>
    <recommendedName>
        <fullName evidence="13">Calpain catalytic domain-containing protein</fullName>
    </recommendedName>
</protein>
<keyword evidence="12" id="KW-0472">Membrane</keyword>
<dbReference type="InterPro" id="IPR001300">
    <property type="entry name" value="Peptidase_C2_calpain_cat"/>
</dbReference>
<keyword evidence="18" id="KW-1185">Reference proteome</keyword>
<evidence type="ECO:0000313" key="18">
    <source>
        <dbReference type="Proteomes" id="UP000663829"/>
    </source>
</evidence>
<keyword evidence="3 11" id="KW-0645">Protease</keyword>
<evidence type="ECO:0000256" key="6">
    <source>
        <dbReference type="ARBA" id="ARBA00022771"/>
    </source>
</evidence>
<feature type="active site" evidence="10 11">
    <location>
        <position position="176"/>
    </location>
</feature>
<dbReference type="Proteomes" id="UP000681722">
    <property type="component" value="Unassembled WGS sequence"/>
</dbReference>
<dbReference type="OrthoDB" id="424753at2759"/>
<dbReference type="SMART" id="SM00230">
    <property type="entry name" value="CysPc"/>
    <property type="match status" value="1"/>
</dbReference>
<feature type="transmembrane region" description="Helical" evidence="12">
    <location>
        <begin position="119"/>
        <end position="138"/>
    </location>
</feature>
<evidence type="ECO:0000256" key="3">
    <source>
        <dbReference type="ARBA" id="ARBA00022670"/>
    </source>
</evidence>
<evidence type="ECO:0000256" key="11">
    <source>
        <dbReference type="PROSITE-ProRule" id="PRU00239"/>
    </source>
</evidence>
<dbReference type="GO" id="GO:0006508">
    <property type="term" value="P:proteolysis"/>
    <property type="evidence" value="ECO:0007669"/>
    <property type="project" value="UniProtKB-KW"/>
</dbReference>
<feature type="active site" evidence="10 11">
    <location>
        <position position="336"/>
    </location>
</feature>
<evidence type="ECO:0000256" key="1">
    <source>
        <dbReference type="ARBA" id="ARBA00007623"/>
    </source>
</evidence>
<evidence type="ECO:0000256" key="5">
    <source>
        <dbReference type="ARBA" id="ARBA00022737"/>
    </source>
</evidence>
<keyword evidence="9" id="KW-0862">Zinc</keyword>
<comment type="similarity">
    <text evidence="1">Belongs to the peptidase C2 family.</text>
</comment>